<dbReference type="Proteomes" id="UP000295023">
    <property type="component" value="Unassembled WGS sequence"/>
</dbReference>
<dbReference type="Pfam" id="PF04454">
    <property type="entry name" value="Linocin_M18"/>
    <property type="match status" value="1"/>
</dbReference>
<dbReference type="RefSeq" id="WP_132287974.1">
    <property type="nucleotide sequence ID" value="NZ_SKBM01000008.1"/>
</dbReference>
<dbReference type="EMBL" id="SKBM01000008">
    <property type="protein sequence ID" value="TCZ63184.1"/>
    <property type="molecule type" value="Genomic_DNA"/>
</dbReference>
<name>A0A4R4DT07_9PROT</name>
<dbReference type="Gene3D" id="3.30.2320.10">
    <property type="entry name" value="hypothetical protein PF0899 domain"/>
    <property type="match status" value="1"/>
</dbReference>
<dbReference type="AlphaFoldDB" id="A0A4R4DT07"/>
<sequence length="297" mass="31803">MTDTAAALTAEQWDRIRQIVHDEALRARVAASFLPLYGPLPGATETVPRNLLGVSHGRLAVNDHDVLRIGRVSINVTLRHHMLADPEMAAAGILFRRAAEIIARYEDAIVFNGRPSDDPKDVRGVGGLDAAGVRLGGADHYDGLVTLVPSDHEVSFGGGSGSPGVEVFQAVVEAILKLEEAGHTRPFACVLSNDLFTAINIPLPNSMVLPRDSIPPYLDGGPLLRTSCLERGTGLVLSLSGEPAEIVVPSDISVRYLHANDEGHHVFRVSQRFVLRVKEPHALALVRRGARTAAVAA</sequence>
<gene>
    <name evidence="1" type="ORF">EXY23_10115</name>
</gene>
<reference evidence="1 2" key="1">
    <citation type="submission" date="2019-03" db="EMBL/GenBank/DDBJ databases">
        <title>Paracraurococcus aquatilis NE82 genome sequence.</title>
        <authorList>
            <person name="Zhao Y."/>
            <person name="Du Z."/>
        </authorList>
    </citation>
    <scope>NUCLEOTIDE SEQUENCE [LARGE SCALE GENOMIC DNA]</scope>
    <source>
        <strain evidence="1 2">NE82</strain>
    </source>
</reference>
<accession>A0A4R4DT07</accession>
<protein>
    <recommendedName>
        <fullName evidence="3">Bacteriocin</fullName>
    </recommendedName>
</protein>
<dbReference type="Gene3D" id="3.30.2400.30">
    <property type="match status" value="2"/>
</dbReference>
<proteinExistence type="predicted"/>
<dbReference type="SUPFAM" id="SSF56563">
    <property type="entry name" value="Major capsid protein gp5"/>
    <property type="match status" value="1"/>
</dbReference>
<comment type="caution">
    <text evidence="1">The sequence shown here is derived from an EMBL/GenBank/DDBJ whole genome shotgun (WGS) entry which is preliminary data.</text>
</comment>
<evidence type="ECO:0000313" key="1">
    <source>
        <dbReference type="EMBL" id="TCZ63184.1"/>
    </source>
</evidence>
<evidence type="ECO:0000313" key="2">
    <source>
        <dbReference type="Proteomes" id="UP000295023"/>
    </source>
</evidence>
<dbReference type="InterPro" id="IPR007544">
    <property type="entry name" value="ENCAP"/>
</dbReference>
<dbReference type="OrthoDB" id="7701338at2"/>
<keyword evidence="2" id="KW-1185">Reference proteome</keyword>
<evidence type="ECO:0008006" key="3">
    <source>
        <dbReference type="Google" id="ProtNLM"/>
    </source>
</evidence>
<organism evidence="1 2">
    <name type="scientific">Roseicella aquatilis</name>
    <dbReference type="NCBI Taxonomy" id="2527868"/>
    <lineage>
        <taxon>Bacteria</taxon>
        <taxon>Pseudomonadati</taxon>
        <taxon>Pseudomonadota</taxon>
        <taxon>Alphaproteobacteria</taxon>
        <taxon>Acetobacterales</taxon>
        <taxon>Roseomonadaceae</taxon>
        <taxon>Roseicella</taxon>
    </lineage>
</organism>